<comment type="similarity">
    <text evidence="3">Belongs to the class-I pyridoxal-phosphate-dependent aminotransferase family.</text>
</comment>
<dbReference type="InterPro" id="IPR004838">
    <property type="entry name" value="NHTrfase_class1_PyrdxlP-BS"/>
</dbReference>
<dbReference type="Pfam" id="PF00155">
    <property type="entry name" value="Aminotran_1_2"/>
    <property type="match status" value="1"/>
</dbReference>
<evidence type="ECO:0000313" key="5">
    <source>
        <dbReference type="EMBL" id="TDR13145.1"/>
    </source>
</evidence>
<name>A0A4R6X2L2_9GAMM</name>
<dbReference type="PROSITE" id="PS00105">
    <property type="entry name" value="AA_TRANSFER_CLASS_1"/>
    <property type="match status" value="1"/>
</dbReference>
<keyword evidence="3" id="KW-0032">Aminotransferase</keyword>
<reference evidence="5 6" key="1">
    <citation type="submission" date="2019-03" db="EMBL/GenBank/DDBJ databases">
        <title>Genomic Encyclopedia of Type Strains, Phase IV (KMG-IV): sequencing the most valuable type-strain genomes for metagenomic binning, comparative biology and taxonomic classification.</title>
        <authorList>
            <person name="Goeker M."/>
        </authorList>
    </citation>
    <scope>NUCLEOTIDE SEQUENCE [LARGE SCALE GENOMIC DNA]</scope>
    <source>
        <strain evidence="5 6">DSM 5604</strain>
    </source>
</reference>
<dbReference type="EMBL" id="SNZA01000003">
    <property type="protein sequence ID" value="TDR13145.1"/>
    <property type="molecule type" value="Genomic_DNA"/>
</dbReference>
<evidence type="ECO:0000256" key="3">
    <source>
        <dbReference type="RuleBase" id="RU000481"/>
    </source>
</evidence>
<keyword evidence="6" id="KW-1185">Reference proteome</keyword>
<dbReference type="AlphaFoldDB" id="A0A4R6X2L2"/>
<keyword evidence="2" id="KW-0663">Pyridoxal phosphate</keyword>
<dbReference type="InterPro" id="IPR004839">
    <property type="entry name" value="Aminotransferase_I/II_large"/>
</dbReference>
<gene>
    <name evidence="5" type="ORF">C8D85_2019</name>
</gene>
<evidence type="ECO:0000256" key="1">
    <source>
        <dbReference type="ARBA" id="ARBA00001933"/>
    </source>
</evidence>
<evidence type="ECO:0000313" key="6">
    <source>
        <dbReference type="Proteomes" id="UP000295729"/>
    </source>
</evidence>
<dbReference type="OrthoDB" id="9799304at2"/>
<evidence type="ECO:0000256" key="2">
    <source>
        <dbReference type="ARBA" id="ARBA00022898"/>
    </source>
</evidence>
<dbReference type="EC" id="2.6.1.-" evidence="3"/>
<proteinExistence type="inferred from homology"/>
<dbReference type="InterPro" id="IPR015421">
    <property type="entry name" value="PyrdxlP-dep_Trfase_major"/>
</dbReference>
<dbReference type="Gene3D" id="3.40.640.10">
    <property type="entry name" value="Type I PLP-dependent aspartate aminotransferase-like (Major domain)"/>
    <property type="match status" value="1"/>
</dbReference>
<dbReference type="PANTHER" id="PTHR42885">
    <property type="entry name" value="HISTIDINOL-PHOSPHATE AMINOTRANSFERASE-RELATED"/>
    <property type="match status" value="1"/>
</dbReference>
<dbReference type="Gene3D" id="3.90.1150.10">
    <property type="entry name" value="Aspartate Aminotransferase, domain 1"/>
    <property type="match status" value="1"/>
</dbReference>
<evidence type="ECO:0000259" key="4">
    <source>
        <dbReference type="Pfam" id="PF00155"/>
    </source>
</evidence>
<feature type="domain" description="Aminotransferase class I/classII large" evidence="4">
    <location>
        <begin position="68"/>
        <end position="343"/>
    </location>
</feature>
<comment type="cofactor">
    <cofactor evidence="1 3">
        <name>pyridoxal 5'-phosphate</name>
        <dbReference type="ChEBI" id="CHEBI:597326"/>
    </cofactor>
</comment>
<sequence>MNFELEPPKHGGDLEAFLRSENLDPNSADRWLDLSSACNREPWPIPESFLENSAKLWYELPDAFALQQAANEYFGLAPLAIGAGTQQFIEILPALLIEHAKSKKVWVPAVGYQEHGFSWRKWGYDVREYQDVSELLINEWDIAVVISPNNPSGQYLTSAQSEQLKVLLETSERYLVLDEAFLDATPEASWLNGPLPRSCFVLRSVGKFFGLAGARVGFMFGDQAFAASTKSLVGPWPVATPALHLVTQALKDRDWQAESLASLTERHAYFEANMVPKLNTLFDSQDMMHTPLFYTWQLEQGQALKAVHALHSVGIHIRLGQGWVRLSLPAGHEMQRLNHGLVRLLQGHQLKELG</sequence>
<dbReference type="Proteomes" id="UP000295729">
    <property type="component" value="Unassembled WGS sequence"/>
</dbReference>
<dbReference type="GO" id="GO:0008483">
    <property type="term" value="F:transaminase activity"/>
    <property type="evidence" value="ECO:0007669"/>
    <property type="project" value="UniProtKB-KW"/>
</dbReference>
<dbReference type="InterPro" id="IPR015422">
    <property type="entry name" value="PyrdxlP-dep_Trfase_small"/>
</dbReference>
<dbReference type="SUPFAM" id="SSF53383">
    <property type="entry name" value="PLP-dependent transferases"/>
    <property type="match status" value="1"/>
</dbReference>
<protein>
    <recommendedName>
        <fullName evidence="3">Aminotransferase</fullName>
        <ecNumber evidence="3">2.6.1.-</ecNumber>
    </recommendedName>
</protein>
<keyword evidence="3" id="KW-0808">Transferase</keyword>
<organism evidence="5 6">
    <name type="scientific">Marinomonas communis</name>
    <dbReference type="NCBI Taxonomy" id="28254"/>
    <lineage>
        <taxon>Bacteria</taxon>
        <taxon>Pseudomonadati</taxon>
        <taxon>Pseudomonadota</taxon>
        <taxon>Gammaproteobacteria</taxon>
        <taxon>Oceanospirillales</taxon>
        <taxon>Oceanospirillaceae</taxon>
        <taxon>Marinomonas</taxon>
    </lineage>
</organism>
<dbReference type="GO" id="GO:0030170">
    <property type="term" value="F:pyridoxal phosphate binding"/>
    <property type="evidence" value="ECO:0007669"/>
    <property type="project" value="InterPro"/>
</dbReference>
<dbReference type="InterPro" id="IPR015424">
    <property type="entry name" value="PyrdxlP-dep_Trfase"/>
</dbReference>
<dbReference type="PANTHER" id="PTHR42885:SF1">
    <property type="entry name" value="THREONINE-PHOSPHATE DECARBOXYLASE"/>
    <property type="match status" value="1"/>
</dbReference>
<accession>A0A4R6X2L2</accession>
<dbReference type="RefSeq" id="WP_133562255.1">
    <property type="nucleotide sequence ID" value="NZ_SNZA01000003.1"/>
</dbReference>
<comment type="caution">
    <text evidence="5">The sequence shown here is derived from an EMBL/GenBank/DDBJ whole genome shotgun (WGS) entry which is preliminary data.</text>
</comment>